<keyword evidence="2" id="KW-1185">Reference proteome</keyword>
<dbReference type="VEuPathDB" id="TrichDB:TVAGG3_0035430"/>
<sequence length="451" mass="51682">MIINQQAFHFGTLKQITFTSVNITFIRESFNAIHNLNCITINSKYIQFNENTFNVLSSLEKIFINSIDSNALVTFESNTFYKCDKFETIEIINPNTNLVINENAFANTKIKTWKIDQTYEKFDILSIIKHCPNLESIIVISSRSDIKYISNTEDLQDIGNAKHIKFVSKSIGQSEINSLNIDFSQNEIDEISFFMLKKEKISKLPNFNVNKITFYANISNFESSPFKNITNLKSIHFEGSNQLNFVANTFDGLHSLDSITIKDNTDIDFGNSVFEGLTLKSFILPKNSRSTINQNSFFRTHIDNLIVGENAIINRESVLRNYRAISQSLSKLTIKNVIFNEKISNFQHNAFNNIYSDYAIIFNDDSENSIINNGVFQLSSFNTIIFKSPNIIFGTHLFNETSFSKIVIDSNIDNPVVKFSSEAFRNCGQSITIEIINHRRWRIFKSGESKI</sequence>
<accession>A2FNE5</accession>
<dbReference type="InParanoid" id="A2FNE5"/>
<evidence type="ECO:0000313" key="2">
    <source>
        <dbReference type="Proteomes" id="UP000001542"/>
    </source>
</evidence>
<dbReference type="EMBL" id="DS113904">
    <property type="protein sequence ID" value="EAX93581.1"/>
    <property type="molecule type" value="Genomic_DNA"/>
</dbReference>
<dbReference type="InterPro" id="IPR032675">
    <property type="entry name" value="LRR_dom_sf"/>
</dbReference>
<evidence type="ECO:0000313" key="1">
    <source>
        <dbReference type="EMBL" id="EAX93581.1"/>
    </source>
</evidence>
<name>A2FNE5_TRIV3</name>
<proteinExistence type="predicted"/>
<evidence type="ECO:0008006" key="3">
    <source>
        <dbReference type="Google" id="ProtNLM"/>
    </source>
</evidence>
<gene>
    <name evidence="1" type="ORF">TVAG_382260</name>
</gene>
<dbReference type="SUPFAM" id="SSF52058">
    <property type="entry name" value="L domain-like"/>
    <property type="match status" value="1"/>
</dbReference>
<dbReference type="Proteomes" id="UP000001542">
    <property type="component" value="Unassembled WGS sequence"/>
</dbReference>
<dbReference type="Gene3D" id="3.80.10.10">
    <property type="entry name" value="Ribonuclease Inhibitor"/>
    <property type="match status" value="2"/>
</dbReference>
<dbReference type="InterPro" id="IPR026906">
    <property type="entry name" value="LRR_5"/>
</dbReference>
<dbReference type="Pfam" id="PF13306">
    <property type="entry name" value="LRR_5"/>
    <property type="match status" value="3"/>
</dbReference>
<dbReference type="VEuPathDB" id="TrichDB:TVAG_382260"/>
<dbReference type="KEGG" id="tva:4751301"/>
<protein>
    <recommendedName>
        <fullName evidence="3">Surface antigen BspA-like</fullName>
    </recommendedName>
</protein>
<reference evidence="1" key="2">
    <citation type="journal article" date="2007" name="Science">
        <title>Draft genome sequence of the sexually transmitted pathogen Trichomonas vaginalis.</title>
        <authorList>
            <person name="Carlton J.M."/>
            <person name="Hirt R.P."/>
            <person name="Silva J.C."/>
            <person name="Delcher A.L."/>
            <person name="Schatz M."/>
            <person name="Zhao Q."/>
            <person name="Wortman J.R."/>
            <person name="Bidwell S.L."/>
            <person name="Alsmark U.C.M."/>
            <person name="Besteiro S."/>
            <person name="Sicheritz-Ponten T."/>
            <person name="Noel C.J."/>
            <person name="Dacks J.B."/>
            <person name="Foster P.G."/>
            <person name="Simillion C."/>
            <person name="Van de Peer Y."/>
            <person name="Miranda-Saavedra D."/>
            <person name="Barton G.J."/>
            <person name="Westrop G.D."/>
            <person name="Mueller S."/>
            <person name="Dessi D."/>
            <person name="Fiori P.L."/>
            <person name="Ren Q."/>
            <person name="Paulsen I."/>
            <person name="Zhang H."/>
            <person name="Bastida-Corcuera F.D."/>
            <person name="Simoes-Barbosa A."/>
            <person name="Brown M.T."/>
            <person name="Hayes R.D."/>
            <person name="Mukherjee M."/>
            <person name="Okumura C.Y."/>
            <person name="Schneider R."/>
            <person name="Smith A.J."/>
            <person name="Vanacova S."/>
            <person name="Villalvazo M."/>
            <person name="Haas B.J."/>
            <person name="Pertea M."/>
            <person name="Feldblyum T.V."/>
            <person name="Utterback T.R."/>
            <person name="Shu C.L."/>
            <person name="Osoegawa K."/>
            <person name="de Jong P.J."/>
            <person name="Hrdy I."/>
            <person name="Horvathova L."/>
            <person name="Zubacova Z."/>
            <person name="Dolezal P."/>
            <person name="Malik S.B."/>
            <person name="Logsdon J.M. Jr."/>
            <person name="Henze K."/>
            <person name="Gupta A."/>
            <person name="Wang C.C."/>
            <person name="Dunne R.L."/>
            <person name="Upcroft J.A."/>
            <person name="Upcroft P."/>
            <person name="White O."/>
            <person name="Salzberg S.L."/>
            <person name="Tang P."/>
            <person name="Chiu C.-H."/>
            <person name="Lee Y.-S."/>
            <person name="Embley T.M."/>
            <person name="Coombs G.H."/>
            <person name="Mottram J.C."/>
            <person name="Tachezy J."/>
            <person name="Fraser-Liggett C.M."/>
            <person name="Johnson P.J."/>
        </authorList>
    </citation>
    <scope>NUCLEOTIDE SEQUENCE [LARGE SCALE GENOMIC DNA]</scope>
    <source>
        <strain evidence="1">G3</strain>
    </source>
</reference>
<dbReference type="AlphaFoldDB" id="A2FNE5"/>
<organism evidence="1 2">
    <name type="scientific">Trichomonas vaginalis (strain ATCC PRA-98 / G3)</name>
    <dbReference type="NCBI Taxonomy" id="412133"/>
    <lineage>
        <taxon>Eukaryota</taxon>
        <taxon>Metamonada</taxon>
        <taxon>Parabasalia</taxon>
        <taxon>Trichomonadida</taxon>
        <taxon>Trichomonadidae</taxon>
        <taxon>Trichomonas</taxon>
    </lineage>
</organism>
<dbReference type="RefSeq" id="XP_001306511.1">
    <property type="nucleotide sequence ID" value="XM_001306510.1"/>
</dbReference>
<reference evidence="1" key="1">
    <citation type="submission" date="2006-10" db="EMBL/GenBank/DDBJ databases">
        <authorList>
            <person name="Amadeo P."/>
            <person name="Zhao Q."/>
            <person name="Wortman J."/>
            <person name="Fraser-Liggett C."/>
            <person name="Carlton J."/>
        </authorList>
    </citation>
    <scope>NUCLEOTIDE SEQUENCE</scope>
    <source>
        <strain evidence="1">G3</strain>
    </source>
</reference>